<dbReference type="Proteomes" id="UP001215598">
    <property type="component" value="Unassembled WGS sequence"/>
</dbReference>
<dbReference type="Gene3D" id="1.25.40.10">
    <property type="entry name" value="Tetratricopeptide repeat domain"/>
    <property type="match status" value="1"/>
</dbReference>
<reference evidence="1" key="1">
    <citation type="submission" date="2023-03" db="EMBL/GenBank/DDBJ databases">
        <title>Massive genome expansion in bonnet fungi (Mycena s.s.) driven by repeated elements and novel gene families across ecological guilds.</title>
        <authorList>
            <consortium name="Lawrence Berkeley National Laboratory"/>
            <person name="Harder C.B."/>
            <person name="Miyauchi S."/>
            <person name="Viragh M."/>
            <person name="Kuo A."/>
            <person name="Thoen E."/>
            <person name="Andreopoulos B."/>
            <person name="Lu D."/>
            <person name="Skrede I."/>
            <person name="Drula E."/>
            <person name="Henrissat B."/>
            <person name="Morin E."/>
            <person name="Kohler A."/>
            <person name="Barry K."/>
            <person name="LaButti K."/>
            <person name="Morin E."/>
            <person name="Salamov A."/>
            <person name="Lipzen A."/>
            <person name="Mereny Z."/>
            <person name="Hegedus B."/>
            <person name="Baldrian P."/>
            <person name="Stursova M."/>
            <person name="Weitz H."/>
            <person name="Taylor A."/>
            <person name="Grigoriev I.V."/>
            <person name="Nagy L.G."/>
            <person name="Martin F."/>
            <person name="Kauserud H."/>
        </authorList>
    </citation>
    <scope>NUCLEOTIDE SEQUENCE</scope>
    <source>
        <strain evidence="1">CBHHK182m</strain>
    </source>
</reference>
<evidence type="ECO:0000313" key="1">
    <source>
        <dbReference type="EMBL" id="KAJ7728493.1"/>
    </source>
</evidence>
<keyword evidence="2" id="KW-1185">Reference proteome</keyword>
<accession>A0AAD7MQP2</accession>
<dbReference type="InterPro" id="IPR011990">
    <property type="entry name" value="TPR-like_helical_dom_sf"/>
</dbReference>
<proteinExistence type="predicted"/>
<dbReference type="EMBL" id="JARKIB010000172">
    <property type="protein sequence ID" value="KAJ7728493.1"/>
    <property type="molecule type" value="Genomic_DNA"/>
</dbReference>
<name>A0AAD7MQP2_9AGAR</name>
<comment type="caution">
    <text evidence="1">The sequence shown here is derived from an EMBL/GenBank/DDBJ whole genome shotgun (WGS) entry which is preliminary data.</text>
</comment>
<evidence type="ECO:0000313" key="2">
    <source>
        <dbReference type="Proteomes" id="UP001215598"/>
    </source>
</evidence>
<protein>
    <submittedName>
        <fullName evidence="1">Uncharacterized protein</fullName>
    </submittedName>
</protein>
<sequence length="450" mass="50527">MSSPEVEQSQRPFNSICIRKNNLPASGPFCLPFALPVSAIVAKREAVVFGNVWHRRSNWPNGPDGSPGGPRPPSEVYLRFHPISHLDSLIVEAFAHFKHFNDPDLEARFYCDLGFYCFHHDHDITTTLQHVKTGLFLAQSNGNLRRQGDALNILVQLKILAGDYVAGRACFREVQKLAKIRGDLGSEAETVNDNFQQGISLMNIAELEVLMGVPKTEIQKKIDASQAILKASKNTPLTLACDTIQADLDLREEDLSSAVFCECFQLGWGKYSEAVSYCVERLGDLSRWEEHHPSSWATVFLAYSLKTKERLAVCKALQFLGYGFLREENETTAIALFTLALEGFTQMDVHRSRAECMIKLGDLSKKHGDLLKALEYWETARLLFQCSSQTKRVHNIDERLVGIGEDVKEQHKRNLAQLVQLNVPTVKVDEVDEDLLDDELEKVEVGLVAA</sequence>
<dbReference type="SUPFAM" id="SSF48452">
    <property type="entry name" value="TPR-like"/>
    <property type="match status" value="1"/>
</dbReference>
<gene>
    <name evidence="1" type="ORF">B0H16DRAFT_1470462</name>
</gene>
<dbReference type="AlphaFoldDB" id="A0AAD7MQP2"/>
<organism evidence="1 2">
    <name type="scientific">Mycena metata</name>
    <dbReference type="NCBI Taxonomy" id="1033252"/>
    <lineage>
        <taxon>Eukaryota</taxon>
        <taxon>Fungi</taxon>
        <taxon>Dikarya</taxon>
        <taxon>Basidiomycota</taxon>
        <taxon>Agaricomycotina</taxon>
        <taxon>Agaricomycetes</taxon>
        <taxon>Agaricomycetidae</taxon>
        <taxon>Agaricales</taxon>
        <taxon>Marasmiineae</taxon>
        <taxon>Mycenaceae</taxon>
        <taxon>Mycena</taxon>
    </lineage>
</organism>